<evidence type="ECO:0000256" key="1">
    <source>
        <dbReference type="SAM" id="MobiDB-lite"/>
    </source>
</evidence>
<feature type="compositionally biased region" description="Low complexity" evidence="1">
    <location>
        <begin position="40"/>
        <end position="52"/>
    </location>
</feature>
<comment type="caution">
    <text evidence="2">The sequence shown here is derived from an EMBL/GenBank/DDBJ whole genome shotgun (WGS) entry which is preliminary data.</text>
</comment>
<name>A0A811V4F9_CERCA</name>
<dbReference type="EMBL" id="CAJHJT010000034">
    <property type="protein sequence ID" value="CAD7006329.1"/>
    <property type="molecule type" value="Genomic_DNA"/>
</dbReference>
<organism evidence="2 3">
    <name type="scientific">Ceratitis capitata</name>
    <name type="common">Mediterranean fruit fly</name>
    <name type="synonym">Tephritis capitata</name>
    <dbReference type="NCBI Taxonomy" id="7213"/>
    <lineage>
        <taxon>Eukaryota</taxon>
        <taxon>Metazoa</taxon>
        <taxon>Ecdysozoa</taxon>
        <taxon>Arthropoda</taxon>
        <taxon>Hexapoda</taxon>
        <taxon>Insecta</taxon>
        <taxon>Pterygota</taxon>
        <taxon>Neoptera</taxon>
        <taxon>Endopterygota</taxon>
        <taxon>Diptera</taxon>
        <taxon>Brachycera</taxon>
        <taxon>Muscomorpha</taxon>
        <taxon>Tephritoidea</taxon>
        <taxon>Tephritidae</taxon>
        <taxon>Ceratitis</taxon>
        <taxon>Ceratitis</taxon>
    </lineage>
</organism>
<evidence type="ECO:0000313" key="2">
    <source>
        <dbReference type="EMBL" id="CAD7006329.1"/>
    </source>
</evidence>
<dbReference type="AlphaFoldDB" id="A0A811V4F9"/>
<feature type="region of interest" description="Disordered" evidence="1">
    <location>
        <begin position="1"/>
        <end position="52"/>
    </location>
</feature>
<protein>
    <submittedName>
        <fullName evidence="2">(Mediterranean fruit fly) hypothetical protein</fullName>
    </submittedName>
</protein>
<dbReference type="Proteomes" id="UP000606786">
    <property type="component" value="Unassembled WGS sequence"/>
</dbReference>
<gene>
    <name evidence="2" type="ORF">CCAP1982_LOCUS14651</name>
</gene>
<feature type="compositionally biased region" description="Polar residues" evidence="1">
    <location>
        <begin position="20"/>
        <end position="32"/>
    </location>
</feature>
<accession>A0A811V4F9</accession>
<evidence type="ECO:0000313" key="3">
    <source>
        <dbReference type="Proteomes" id="UP000606786"/>
    </source>
</evidence>
<keyword evidence="3" id="KW-1185">Reference proteome</keyword>
<proteinExistence type="predicted"/>
<reference evidence="2" key="1">
    <citation type="submission" date="2020-11" db="EMBL/GenBank/DDBJ databases">
        <authorList>
            <person name="Whitehead M."/>
        </authorList>
    </citation>
    <scope>NUCLEOTIDE SEQUENCE</scope>
    <source>
        <strain evidence="2">EGII</strain>
    </source>
</reference>
<sequence length="77" mass="8446">MLNERARVKNGPTDRASELNAKTSSQQNSTGILLTPLQEGNNGKSSSKTSNNIESNLGMIFRGHQVTNKNWLNIIYG</sequence>